<gene>
    <name evidence="2 4" type="primary">dinB</name>
    <name evidence="4" type="ORF">H8705_07765</name>
</gene>
<dbReference type="Pfam" id="PF00817">
    <property type="entry name" value="IMS"/>
    <property type="match status" value="1"/>
</dbReference>
<dbReference type="GO" id="GO:0000287">
    <property type="term" value="F:magnesium ion binding"/>
    <property type="evidence" value="ECO:0007669"/>
    <property type="project" value="UniProtKB-UniRule"/>
</dbReference>
<dbReference type="CDD" id="cd03586">
    <property type="entry name" value="PolY_Pol_IV_kappa"/>
    <property type="match status" value="1"/>
</dbReference>
<keyword evidence="2" id="KW-0460">Magnesium</keyword>
<dbReference type="NCBIfam" id="NF002677">
    <property type="entry name" value="PRK02406.1"/>
    <property type="match status" value="1"/>
</dbReference>
<dbReference type="Pfam" id="PF11799">
    <property type="entry name" value="IMS_C"/>
    <property type="match status" value="1"/>
</dbReference>
<dbReference type="EMBL" id="JACRTD010000005">
    <property type="protein sequence ID" value="MBC8585476.1"/>
    <property type="molecule type" value="Genomic_DNA"/>
</dbReference>
<dbReference type="InterPro" id="IPR050116">
    <property type="entry name" value="DNA_polymerase-Y"/>
</dbReference>
<dbReference type="InterPro" id="IPR043128">
    <property type="entry name" value="Rev_trsase/Diguanyl_cyclase"/>
</dbReference>
<dbReference type="InterPro" id="IPR043502">
    <property type="entry name" value="DNA/RNA_pol_sf"/>
</dbReference>
<dbReference type="GO" id="GO:0005829">
    <property type="term" value="C:cytosol"/>
    <property type="evidence" value="ECO:0007669"/>
    <property type="project" value="TreeGrafter"/>
</dbReference>
<dbReference type="Gene3D" id="3.40.1170.60">
    <property type="match status" value="1"/>
</dbReference>
<dbReference type="SUPFAM" id="SSF100879">
    <property type="entry name" value="Lesion bypass DNA polymerase (Y-family), little finger domain"/>
    <property type="match status" value="1"/>
</dbReference>
<accession>A0A926EMT3</accession>
<proteinExistence type="inferred from homology"/>
<comment type="subunit">
    <text evidence="2">Monomer.</text>
</comment>
<evidence type="ECO:0000259" key="3">
    <source>
        <dbReference type="PROSITE" id="PS50173"/>
    </source>
</evidence>
<comment type="caution">
    <text evidence="4">The sequence shown here is derived from an EMBL/GenBank/DDBJ whole genome shotgun (WGS) entry which is preliminary data.</text>
</comment>
<dbReference type="Gene3D" id="1.10.150.20">
    <property type="entry name" value="5' to 3' exonuclease, C-terminal subdomain"/>
    <property type="match status" value="1"/>
</dbReference>
<dbReference type="GO" id="GO:0006261">
    <property type="term" value="P:DNA-templated DNA replication"/>
    <property type="evidence" value="ECO:0007669"/>
    <property type="project" value="UniProtKB-UniRule"/>
</dbReference>
<keyword evidence="2" id="KW-0238">DNA-binding</keyword>
<dbReference type="HAMAP" id="MF_01113">
    <property type="entry name" value="DNApol_IV"/>
    <property type="match status" value="1"/>
</dbReference>
<evidence type="ECO:0000313" key="5">
    <source>
        <dbReference type="Proteomes" id="UP000623678"/>
    </source>
</evidence>
<comment type="subcellular location">
    <subcellularLocation>
        <location evidence="2">Cytoplasm</location>
    </subcellularLocation>
</comment>
<keyword evidence="2" id="KW-0234">DNA repair</keyword>
<dbReference type="GO" id="GO:0042276">
    <property type="term" value="P:error-prone translesion synthesis"/>
    <property type="evidence" value="ECO:0007669"/>
    <property type="project" value="TreeGrafter"/>
</dbReference>
<dbReference type="InterPro" id="IPR017961">
    <property type="entry name" value="DNA_pol_Y-fam_little_finger"/>
</dbReference>
<comment type="catalytic activity">
    <reaction evidence="2">
        <text>DNA(n) + a 2'-deoxyribonucleoside 5'-triphosphate = DNA(n+1) + diphosphate</text>
        <dbReference type="Rhea" id="RHEA:22508"/>
        <dbReference type="Rhea" id="RHEA-COMP:17339"/>
        <dbReference type="Rhea" id="RHEA-COMP:17340"/>
        <dbReference type="ChEBI" id="CHEBI:33019"/>
        <dbReference type="ChEBI" id="CHEBI:61560"/>
        <dbReference type="ChEBI" id="CHEBI:173112"/>
        <dbReference type="EC" id="2.7.7.7"/>
    </reaction>
</comment>
<dbReference type="Gene3D" id="3.30.70.270">
    <property type="match status" value="1"/>
</dbReference>
<name>A0A926EMT3_9FIRM</name>
<dbReference type="PANTHER" id="PTHR11076">
    <property type="entry name" value="DNA REPAIR POLYMERASE UMUC / TRANSFERASE FAMILY MEMBER"/>
    <property type="match status" value="1"/>
</dbReference>
<comment type="similarity">
    <text evidence="1 2">Belongs to the DNA polymerase type-Y family.</text>
</comment>
<protein>
    <recommendedName>
        <fullName evidence="2">DNA polymerase IV</fullName>
        <shortName evidence="2">Pol IV</shortName>
        <ecNumber evidence="2">2.7.7.7</ecNumber>
    </recommendedName>
</protein>
<feature type="active site" evidence="2">
    <location>
        <position position="106"/>
    </location>
</feature>
<keyword evidence="2 4" id="KW-0808">Transferase</keyword>
<feature type="binding site" evidence="2">
    <location>
        <position position="105"/>
    </location>
    <ligand>
        <name>Mg(2+)</name>
        <dbReference type="ChEBI" id="CHEBI:18420"/>
    </ligand>
</feature>
<dbReference type="PANTHER" id="PTHR11076:SF33">
    <property type="entry name" value="DNA POLYMERASE KAPPA"/>
    <property type="match status" value="1"/>
</dbReference>
<evidence type="ECO:0000256" key="2">
    <source>
        <dbReference type="HAMAP-Rule" id="MF_01113"/>
    </source>
</evidence>
<dbReference type="Proteomes" id="UP000623678">
    <property type="component" value="Unassembled WGS sequence"/>
</dbReference>
<keyword evidence="2" id="KW-0239">DNA-directed DNA polymerase</keyword>
<comment type="function">
    <text evidence="2">Poorly processive, error-prone DNA polymerase involved in untargeted mutagenesis. Copies undamaged DNA at stalled replication forks, which arise in vivo from mismatched or misaligned primer ends. These misaligned primers can be extended by PolIV. Exhibits no 3'-5' exonuclease (proofreading) activity. May be involved in translesional synthesis, in conjunction with the beta clamp from PolIII.</text>
</comment>
<comment type="cofactor">
    <cofactor evidence="2">
        <name>Mg(2+)</name>
        <dbReference type="ChEBI" id="CHEBI:18420"/>
    </cofactor>
    <text evidence="2">Binds 2 magnesium ions per subunit.</text>
</comment>
<dbReference type="InterPro" id="IPR036775">
    <property type="entry name" value="DNA_pol_Y-fam_lit_finger_sf"/>
</dbReference>
<dbReference type="InterPro" id="IPR001126">
    <property type="entry name" value="UmuC"/>
</dbReference>
<evidence type="ECO:0000256" key="1">
    <source>
        <dbReference type="ARBA" id="ARBA00010945"/>
    </source>
</evidence>
<keyword evidence="2" id="KW-0479">Metal-binding</keyword>
<reference evidence="4" key="1">
    <citation type="submission" date="2020-08" db="EMBL/GenBank/DDBJ databases">
        <title>Genome public.</title>
        <authorList>
            <person name="Liu C."/>
            <person name="Sun Q."/>
        </authorList>
    </citation>
    <scope>NUCLEOTIDE SEQUENCE</scope>
    <source>
        <strain evidence="4">NSJ-64</strain>
    </source>
</reference>
<keyword evidence="2" id="KW-0227">DNA damage</keyword>
<feature type="site" description="Substrate discrimination" evidence="2">
    <location>
        <position position="14"/>
    </location>
</feature>
<organism evidence="4 5">
    <name type="scientific">Youxingia wuxianensis</name>
    <dbReference type="NCBI Taxonomy" id="2763678"/>
    <lineage>
        <taxon>Bacteria</taxon>
        <taxon>Bacillati</taxon>
        <taxon>Bacillota</taxon>
        <taxon>Clostridia</taxon>
        <taxon>Eubacteriales</taxon>
        <taxon>Oscillospiraceae</taxon>
        <taxon>Youxingia</taxon>
    </lineage>
</organism>
<dbReference type="Gene3D" id="3.30.1490.100">
    <property type="entry name" value="DNA polymerase, Y-family, little finger domain"/>
    <property type="match status" value="1"/>
</dbReference>
<dbReference type="GO" id="GO:0009432">
    <property type="term" value="P:SOS response"/>
    <property type="evidence" value="ECO:0007669"/>
    <property type="project" value="TreeGrafter"/>
</dbReference>
<dbReference type="GO" id="GO:0003887">
    <property type="term" value="F:DNA-directed DNA polymerase activity"/>
    <property type="evidence" value="ECO:0007669"/>
    <property type="project" value="UniProtKB-UniRule"/>
</dbReference>
<dbReference type="RefSeq" id="WP_262395264.1">
    <property type="nucleotide sequence ID" value="NZ_JACRTD010000005.1"/>
</dbReference>
<feature type="domain" description="UmuC" evidence="3">
    <location>
        <begin position="5"/>
        <end position="187"/>
    </location>
</feature>
<dbReference type="EC" id="2.7.7.7" evidence="2"/>
<keyword evidence="5" id="KW-1185">Reference proteome</keyword>
<evidence type="ECO:0000313" key="4">
    <source>
        <dbReference type="EMBL" id="MBC8585476.1"/>
    </source>
</evidence>
<dbReference type="GO" id="GO:0003684">
    <property type="term" value="F:damaged DNA binding"/>
    <property type="evidence" value="ECO:0007669"/>
    <property type="project" value="InterPro"/>
</dbReference>
<keyword evidence="2 4" id="KW-0548">Nucleotidyltransferase</keyword>
<dbReference type="InterPro" id="IPR022880">
    <property type="entry name" value="DNApol_IV"/>
</dbReference>
<dbReference type="AlphaFoldDB" id="A0A926EMT3"/>
<keyword evidence="2" id="KW-0235">DNA replication</keyword>
<dbReference type="SUPFAM" id="SSF56672">
    <property type="entry name" value="DNA/RNA polymerases"/>
    <property type="match status" value="1"/>
</dbReference>
<keyword evidence="2" id="KW-0515">Mutator protein</keyword>
<keyword evidence="2" id="KW-0963">Cytoplasm</keyword>
<dbReference type="PROSITE" id="PS50173">
    <property type="entry name" value="UMUC"/>
    <property type="match status" value="1"/>
</dbReference>
<feature type="binding site" evidence="2">
    <location>
        <position position="9"/>
    </location>
    <ligand>
        <name>Mg(2+)</name>
        <dbReference type="ChEBI" id="CHEBI:18420"/>
    </ligand>
</feature>
<dbReference type="GO" id="GO:0006281">
    <property type="term" value="P:DNA repair"/>
    <property type="evidence" value="ECO:0007669"/>
    <property type="project" value="UniProtKB-UniRule"/>
</dbReference>
<sequence>MDRTILHCDCNGFYASVECAMHPEYKNVPMAVCGDPQNRHGIILAKNELAKKYNVQTAETIWQAKRKCPDLVLAAAHHREYQRYSRMINAIYQRFTDRVEPFSIDESWLDVTGCQNLFGDGKQIADTLRNTIREELGITISAGVSFNKIYAKLGSDYKKPDATTVITRGNYQELLFPLPVSALMYVGRSAREQLDKLYIKTIGDLARSDKRLIAGKLGKVGELIHDYANGIDDSPVASIYEQREIKSVGNGITFRRNLTGIEDIRLGVRALCDTVAGRLRKHGLKCQTLQVTIKDPQFKVITRQRPLPFPTNLSQELIDLSLEIVSSSWRIGAPIRMLAITGSGLIPADQVEEQLSFYTNPDAPARKKQEKLENAMDIIREKYGQGAISFGTVIHNDLGIEKDD</sequence>